<keyword evidence="5" id="KW-1185">Reference proteome</keyword>
<evidence type="ECO:0000313" key="5">
    <source>
        <dbReference type="Proteomes" id="UP000436088"/>
    </source>
</evidence>
<dbReference type="PANTHER" id="PTHR43243">
    <property type="entry name" value="INNER MEMBRANE TRANSPORTER YGJI-RELATED"/>
    <property type="match status" value="1"/>
</dbReference>
<dbReference type="InterPro" id="IPR029485">
    <property type="entry name" value="CAT_C"/>
</dbReference>
<name>A0A6A2Y8F4_HIBSY</name>
<dbReference type="Pfam" id="PF13906">
    <property type="entry name" value="AA_permease_C"/>
    <property type="match status" value="1"/>
</dbReference>
<protein>
    <submittedName>
        <fullName evidence="4">Cationic amino acid transporter 4 isoform 4</fullName>
    </submittedName>
</protein>
<keyword evidence="2" id="KW-1133">Transmembrane helix</keyword>
<comment type="similarity">
    <text evidence="1">Belongs to the amino acid-polyamine-organocation (APC) superfamily. Cationic amino acid transporter (CAT) (TC 2.A.3.3) family.</text>
</comment>
<dbReference type="PANTHER" id="PTHR43243:SF15">
    <property type="entry name" value="CATIONIC AMINO ACID TRANSPORTER 4, VACUOLAR"/>
    <property type="match status" value="1"/>
</dbReference>
<evidence type="ECO:0000313" key="4">
    <source>
        <dbReference type="EMBL" id="KAE8678205.1"/>
    </source>
</evidence>
<feature type="domain" description="Cationic amino acid transporter C-terminal" evidence="3">
    <location>
        <begin position="99"/>
        <end position="147"/>
    </location>
</feature>
<dbReference type="GO" id="GO:0015171">
    <property type="term" value="F:amino acid transmembrane transporter activity"/>
    <property type="evidence" value="ECO:0007669"/>
    <property type="project" value="TreeGrafter"/>
</dbReference>
<evidence type="ECO:0000256" key="1">
    <source>
        <dbReference type="ARBA" id="ARBA00008572"/>
    </source>
</evidence>
<keyword evidence="2" id="KW-0812">Transmembrane</keyword>
<reference evidence="4" key="1">
    <citation type="submission" date="2019-09" db="EMBL/GenBank/DDBJ databases">
        <title>Draft genome information of white flower Hibiscus syriacus.</title>
        <authorList>
            <person name="Kim Y.-M."/>
        </authorList>
    </citation>
    <scope>NUCLEOTIDE SEQUENCE [LARGE SCALE GENOMIC DNA]</scope>
    <source>
        <strain evidence="4">YM2019G1</strain>
    </source>
</reference>
<dbReference type="AlphaFoldDB" id="A0A6A2Y8F4"/>
<sequence>MVMTMTTSSSKVLNYRSMGRLQFNKKCRCKRRKIAVLNIALFCIVVLVLTSAASADYLPSLVRFSSGAIGAAILLCGLIVLACLKQDEARHSFGHTGCFLCPFVPFLPAACILINVYFIYSLVSGIRASVWLIIGASVNVFYGWRHSSLRTAVYVPMEYLDHIYCASSSHQV</sequence>
<proteinExistence type="inferred from homology"/>
<keyword evidence="2" id="KW-0472">Membrane</keyword>
<organism evidence="4 5">
    <name type="scientific">Hibiscus syriacus</name>
    <name type="common">Rose of Sharon</name>
    <dbReference type="NCBI Taxonomy" id="106335"/>
    <lineage>
        <taxon>Eukaryota</taxon>
        <taxon>Viridiplantae</taxon>
        <taxon>Streptophyta</taxon>
        <taxon>Embryophyta</taxon>
        <taxon>Tracheophyta</taxon>
        <taxon>Spermatophyta</taxon>
        <taxon>Magnoliopsida</taxon>
        <taxon>eudicotyledons</taxon>
        <taxon>Gunneridae</taxon>
        <taxon>Pentapetalae</taxon>
        <taxon>rosids</taxon>
        <taxon>malvids</taxon>
        <taxon>Malvales</taxon>
        <taxon>Malvaceae</taxon>
        <taxon>Malvoideae</taxon>
        <taxon>Hibiscus</taxon>
    </lineage>
</organism>
<gene>
    <name evidence="4" type="ORF">F3Y22_tig00111430pilonHSYRG00009</name>
</gene>
<evidence type="ECO:0000259" key="3">
    <source>
        <dbReference type="Pfam" id="PF13906"/>
    </source>
</evidence>
<accession>A0A6A2Y8F4</accession>
<feature type="transmembrane region" description="Helical" evidence="2">
    <location>
        <begin position="96"/>
        <end position="120"/>
    </location>
</feature>
<comment type="caution">
    <text evidence="4">The sequence shown here is derived from an EMBL/GenBank/DDBJ whole genome shotgun (WGS) entry which is preliminary data.</text>
</comment>
<feature type="transmembrane region" description="Helical" evidence="2">
    <location>
        <begin position="126"/>
        <end position="144"/>
    </location>
</feature>
<dbReference type="EMBL" id="VEPZ02001339">
    <property type="protein sequence ID" value="KAE8678205.1"/>
    <property type="molecule type" value="Genomic_DNA"/>
</dbReference>
<feature type="transmembrane region" description="Helical" evidence="2">
    <location>
        <begin position="64"/>
        <end position="84"/>
    </location>
</feature>
<evidence type="ECO:0000256" key="2">
    <source>
        <dbReference type="SAM" id="Phobius"/>
    </source>
</evidence>
<dbReference type="Proteomes" id="UP000436088">
    <property type="component" value="Unassembled WGS sequence"/>
</dbReference>